<evidence type="ECO:0000313" key="2">
    <source>
        <dbReference type="EMBL" id="QDS94871.1"/>
    </source>
</evidence>
<feature type="transmembrane region" description="Helical" evidence="1">
    <location>
        <begin position="80"/>
        <end position="102"/>
    </location>
</feature>
<feature type="transmembrane region" description="Helical" evidence="1">
    <location>
        <begin position="44"/>
        <end position="68"/>
    </location>
</feature>
<keyword evidence="1" id="KW-0472">Membrane</keyword>
<proteinExistence type="predicted"/>
<organism evidence="2 3">
    <name type="scientific">Roseimaritima multifibrata</name>
    <dbReference type="NCBI Taxonomy" id="1930274"/>
    <lineage>
        <taxon>Bacteria</taxon>
        <taxon>Pseudomonadati</taxon>
        <taxon>Planctomycetota</taxon>
        <taxon>Planctomycetia</taxon>
        <taxon>Pirellulales</taxon>
        <taxon>Pirellulaceae</taxon>
        <taxon>Roseimaritima</taxon>
    </lineage>
</organism>
<dbReference type="Proteomes" id="UP000320672">
    <property type="component" value="Chromosome"/>
</dbReference>
<name>A0A517MIZ6_9BACT</name>
<dbReference type="KEGG" id="rml:FF011L_36530"/>
<keyword evidence="1" id="KW-0812">Transmembrane</keyword>
<sequence>MQGRLAMNPPASSGRNIRPWRCVARVSLLGAEAMSLFKTRLQAIGFLAVSVLVVSGSVASIVVAELFMPDNAAGQEGVATFYRCFTPLLVVWSLLGIAAFLAMPAKPHHGCSEE</sequence>
<protein>
    <submittedName>
        <fullName evidence="2">Uncharacterized protein</fullName>
    </submittedName>
</protein>
<dbReference type="AlphaFoldDB" id="A0A517MIZ6"/>
<accession>A0A517MIZ6</accession>
<dbReference type="EMBL" id="CP036262">
    <property type="protein sequence ID" value="QDS94871.1"/>
    <property type="molecule type" value="Genomic_DNA"/>
</dbReference>
<keyword evidence="1" id="KW-1133">Transmembrane helix</keyword>
<gene>
    <name evidence="2" type="ORF">FF011L_36530</name>
</gene>
<evidence type="ECO:0000256" key="1">
    <source>
        <dbReference type="SAM" id="Phobius"/>
    </source>
</evidence>
<evidence type="ECO:0000313" key="3">
    <source>
        <dbReference type="Proteomes" id="UP000320672"/>
    </source>
</evidence>
<keyword evidence="3" id="KW-1185">Reference proteome</keyword>
<reference evidence="2 3" key="1">
    <citation type="submission" date="2019-02" db="EMBL/GenBank/DDBJ databases">
        <title>Deep-cultivation of Planctomycetes and their phenomic and genomic characterization uncovers novel biology.</title>
        <authorList>
            <person name="Wiegand S."/>
            <person name="Jogler M."/>
            <person name="Boedeker C."/>
            <person name="Pinto D."/>
            <person name="Vollmers J."/>
            <person name="Rivas-Marin E."/>
            <person name="Kohn T."/>
            <person name="Peeters S.H."/>
            <person name="Heuer A."/>
            <person name="Rast P."/>
            <person name="Oberbeckmann S."/>
            <person name="Bunk B."/>
            <person name="Jeske O."/>
            <person name="Meyerdierks A."/>
            <person name="Storesund J.E."/>
            <person name="Kallscheuer N."/>
            <person name="Luecker S."/>
            <person name="Lage O.M."/>
            <person name="Pohl T."/>
            <person name="Merkel B.J."/>
            <person name="Hornburger P."/>
            <person name="Mueller R.-W."/>
            <person name="Bruemmer F."/>
            <person name="Labrenz M."/>
            <person name="Spormann A.M."/>
            <person name="Op den Camp H."/>
            <person name="Overmann J."/>
            <person name="Amann R."/>
            <person name="Jetten M.S.M."/>
            <person name="Mascher T."/>
            <person name="Medema M.H."/>
            <person name="Devos D.P."/>
            <person name="Kaster A.-K."/>
            <person name="Ovreas L."/>
            <person name="Rohde M."/>
            <person name="Galperin M.Y."/>
            <person name="Jogler C."/>
        </authorList>
    </citation>
    <scope>NUCLEOTIDE SEQUENCE [LARGE SCALE GENOMIC DNA]</scope>
    <source>
        <strain evidence="2 3">FF011L</strain>
    </source>
</reference>